<dbReference type="Pfam" id="PF01915">
    <property type="entry name" value="Glyco_hydro_3_C"/>
    <property type="match status" value="1"/>
</dbReference>
<gene>
    <name evidence="6" type="ORF">ENW50_12925</name>
</gene>
<dbReference type="PANTHER" id="PTHR42721:SF3">
    <property type="entry name" value="BETA-D-XYLOSIDASE 5-RELATED"/>
    <property type="match status" value="1"/>
</dbReference>
<dbReference type="InterPro" id="IPR037524">
    <property type="entry name" value="PA14/GLEYA"/>
</dbReference>
<dbReference type="SMART" id="SM00758">
    <property type="entry name" value="PA14"/>
    <property type="match status" value="1"/>
</dbReference>
<evidence type="ECO:0000259" key="5">
    <source>
        <dbReference type="PROSITE" id="PS51820"/>
    </source>
</evidence>
<evidence type="ECO:0000256" key="3">
    <source>
        <dbReference type="ARBA" id="ARBA00022801"/>
    </source>
</evidence>
<name>A0A7V4XUP2_9BACT</name>
<dbReference type="Gene3D" id="3.20.20.300">
    <property type="entry name" value="Glycoside hydrolase, family 3, N-terminal domain"/>
    <property type="match status" value="1"/>
</dbReference>
<feature type="signal peptide" evidence="4">
    <location>
        <begin position="1"/>
        <end position="27"/>
    </location>
</feature>
<dbReference type="PRINTS" id="PR00133">
    <property type="entry name" value="GLHYDRLASE3"/>
</dbReference>
<dbReference type="SMART" id="SM01217">
    <property type="entry name" value="Fn3_like"/>
    <property type="match status" value="1"/>
</dbReference>
<sequence>MRQHKKHVAAGLALCAGMLLMLPSAFAQSQTQSSSTPAYLNPSLPPVVRARDLVSRMTLKEKASQLVNAARAIPRLKVPAYNWWSEALHGVAVNGTTEFPEPIGLGATFDVPAIHKMAVDIGTEGRVVYEENEKDGSSKIFHGLDFWAPNLNIFRDPRWGRGQETYGEDPFLVSKMGVAFVTGMQGDNPKYYRVISTPKHFDVHSGPEPTRHFADVDVSLHDQLDTYEPAFRAAVMQGHAESVMCSYNAINGEPACANQFTLQHQLRGAWGFKGYVVSDCDAVHDIYSGHKYRPTLAQAAAISMERGMDNDCADFAQPKGDDDYKAYIDAVQQGYLSQQAMDTALVRLFTARIKLGLFDPKGMDPYADTPHSELNSAAHRAYARKLADESMVLLKNDGTLPLKPGSVHSIAVVGPLADQTAVLLGNYNGIPTHTVSFLEGLRAEYPNTKITYVPGTQFLSNTANPVPDSALTTPDGKPGLKAEYEDWQGVQMGPGMKPKPIMTRVDANVDLSKSNLPAAAAGKKSVGVQWSGFLTPEQDGYYLVGIRANGFARVSVNGRDVARQYGSKSVTTTLGRVLLHKGQKVPIKVMFGAQGNDNPVAQLLWAPVDNTPSPAAVAAAKKADVVIAVVGITSKLEGEEMPVDQPGFLGGDRTNLQMPEPEEALVEAVAKTGKPLVVVLMNGSALAVNWISQHANAVLEAWYSGEEGGAAIADTLSGKNDPAGRLPVTFYKSVNQLPNFEDYSMENRTYRYFKGKPLYPFGYGLSYTKFRYSDLSIPHATVDAGQPVEASATVTNTGKVAGDEVVQLYLKFPKVDGAPDIALRGFQRIHLEPGQSQQVHFELKKRDLSMVTALGQIIVAQGDYTLSIGGGQPDTVAPVVTGHFHINGQIGLAE</sequence>
<dbReference type="InterPro" id="IPR001764">
    <property type="entry name" value="Glyco_hydro_3_N"/>
</dbReference>
<dbReference type="EMBL" id="DTKL01000080">
    <property type="protein sequence ID" value="HGY95568.1"/>
    <property type="molecule type" value="Genomic_DNA"/>
</dbReference>
<dbReference type="SUPFAM" id="SSF51445">
    <property type="entry name" value="(Trans)glycosidases"/>
    <property type="match status" value="1"/>
</dbReference>
<dbReference type="InterPro" id="IPR017853">
    <property type="entry name" value="GH"/>
</dbReference>
<dbReference type="InterPro" id="IPR011658">
    <property type="entry name" value="PA14_dom"/>
</dbReference>
<dbReference type="PROSITE" id="PS51820">
    <property type="entry name" value="PA14"/>
    <property type="match status" value="1"/>
</dbReference>
<dbReference type="InterPro" id="IPR013783">
    <property type="entry name" value="Ig-like_fold"/>
</dbReference>
<dbReference type="InterPro" id="IPR036881">
    <property type="entry name" value="Glyco_hydro_3_C_sf"/>
</dbReference>
<dbReference type="GO" id="GO:0009044">
    <property type="term" value="F:xylan 1,4-beta-xylosidase activity"/>
    <property type="evidence" value="ECO:0007669"/>
    <property type="project" value="InterPro"/>
</dbReference>
<evidence type="ECO:0000256" key="1">
    <source>
        <dbReference type="ARBA" id="ARBA00005336"/>
    </source>
</evidence>
<dbReference type="PANTHER" id="PTHR42721">
    <property type="entry name" value="SUGAR HYDROLASE-RELATED"/>
    <property type="match status" value="1"/>
</dbReference>
<dbReference type="GO" id="GO:0031222">
    <property type="term" value="P:arabinan catabolic process"/>
    <property type="evidence" value="ECO:0007669"/>
    <property type="project" value="TreeGrafter"/>
</dbReference>
<accession>A0A7V4XUP2</accession>
<dbReference type="Pfam" id="PF14310">
    <property type="entry name" value="Fn3-like"/>
    <property type="match status" value="1"/>
</dbReference>
<evidence type="ECO:0000256" key="2">
    <source>
        <dbReference type="ARBA" id="ARBA00022729"/>
    </source>
</evidence>
<dbReference type="GO" id="GO:0045493">
    <property type="term" value="P:xylan catabolic process"/>
    <property type="evidence" value="ECO:0007669"/>
    <property type="project" value="InterPro"/>
</dbReference>
<dbReference type="Gene3D" id="3.40.50.1700">
    <property type="entry name" value="Glycoside hydrolase family 3 C-terminal domain"/>
    <property type="match status" value="2"/>
</dbReference>
<dbReference type="Pfam" id="PF07691">
    <property type="entry name" value="PA14"/>
    <property type="match status" value="1"/>
</dbReference>
<protein>
    <submittedName>
        <fullName evidence="6">Beta-glucosidase</fullName>
    </submittedName>
</protein>
<dbReference type="SUPFAM" id="SSF52279">
    <property type="entry name" value="Beta-D-glucan exohydrolase, C-terminal domain"/>
    <property type="match status" value="1"/>
</dbReference>
<dbReference type="InterPro" id="IPR002772">
    <property type="entry name" value="Glyco_hydro_3_C"/>
</dbReference>
<dbReference type="InterPro" id="IPR036962">
    <property type="entry name" value="Glyco_hydro_3_N_sf"/>
</dbReference>
<dbReference type="Gene3D" id="2.60.40.10">
    <property type="entry name" value="Immunoglobulins"/>
    <property type="match status" value="1"/>
</dbReference>
<keyword evidence="2 4" id="KW-0732">Signal</keyword>
<dbReference type="Pfam" id="PF00933">
    <property type="entry name" value="Glyco_hydro_3"/>
    <property type="match status" value="1"/>
</dbReference>
<comment type="caution">
    <text evidence="6">The sequence shown here is derived from an EMBL/GenBank/DDBJ whole genome shotgun (WGS) entry which is preliminary data.</text>
</comment>
<dbReference type="GO" id="GO:0046556">
    <property type="term" value="F:alpha-L-arabinofuranosidase activity"/>
    <property type="evidence" value="ECO:0007669"/>
    <property type="project" value="TreeGrafter"/>
</dbReference>
<evidence type="ECO:0000313" key="6">
    <source>
        <dbReference type="EMBL" id="HGY95568.1"/>
    </source>
</evidence>
<proteinExistence type="inferred from homology"/>
<reference evidence="6" key="1">
    <citation type="journal article" date="2020" name="mSystems">
        <title>Genome- and Community-Level Interaction Insights into Carbon Utilization and Element Cycling Functions of Hydrothermarchaeota in Hydrothermal Sediment.</title>
        <authorList>
            <person name="Zhou Z."/>
            <person name="Liu Y."/>
            <person name="Xu W."/>
            <person name="Pan J."/>
            <person name="Luo Z.H."/>
            <person name="Li M."/>
        </authorList>
    </citation>
    <scope>NUCLEOTIDE SEQUENCE [LARGE SCALE GENOMIC DNA]</scope>
    <source>
        <strain evidence="6">SpSt-855</strain>
    </source>
</reference>
<dbReference type="SUPFAM" id="SSF56988">
    <property type="entry name" value="Anthrax protective antigen"/>
    <property type="match status" value="1"/>
</dbReference>
<keyword evidence="3" id="KW-0378">Hydrolase</keyword>
<organism evidence="6">
    <name type="scientific">Acidobacterium capsulatum</name>
    <dbReference type="NCBI Taxonomy" id="33075"/>
    <lineage>
        <taxon>Bacteria</taxon>
        <taxon>Pseudomonadati</taxon>
        <taxon>Acidobacteriota</taxon>
        <taxon>Terriglobia</taxon>
        <taxon>Terriglobales</taxon>
        <taxon>Acidobacteriaceae</taxon>
        <taxon>Acidobacterium</taxon>
    </lineage>
</organism>
<dbReference type="InterPro" id="IPR026891">
    <property type="entry name" value="Fn3-like"/>
</dbReference>
<dbReference type="InterPro" id="IPR044993">
    <property type="entry name" value="BXL"/>
</dbReference>
<comment type="similarity">
    <text evidence="1">Belongs to the glycosyl hydrolase 3 family.</text>
</comment>
<feature type="domain" description="PA14" evidence="5">
    <location>
        <begin position="475"/>
        <end position="619"/>
    </location>
</feature>
<dbReference type="AlphaFoldDB" id="A0A7V4XUP2"/>
<feature type="chain" id="PRO_5031431807" evidence="4">
    <location>
        <begin position="28"/>
        <end position="894"/>
    </location>
</feature>
<evidence type="ECO:0000256" key="4">
    <source>
        <dbReference type="SAM" id="SignalP"/>
    </source>
</evidence>